<feature type="signal peptide" evidence="2">
    <location>
        <begin position="1"/>
        <end position="44"/>
    </location>
</feature>
<accession>A0A9N8ETA6</accession>
<organism evidence="3 4">
    <name type="scientific">Seminavis robusta</name>
    <dbReference type="NCBI Taxonomy" id="568900"/>
    <lineage>
        <taxon>Eukaryota</taxon>
        <taxon>Sar</taxon>
        <taxon>Stramenopiles</taxon>
        <taxon>Ochrophyta</taxon>
        <taxon>Bacillariophyta</taxon>
        <taxon>Bacillariophyceae</taxon>
        <taxon>Bacillariophycidae</taxon>
        <taxon>Naviculales</taxon>
        <taxon>Naviculaceae</taxon>
        <taxon>Seminavis</taxon>
    </lineage>
</organism>
<dbReference type="EMBL" id="CAICTM010001900">
    <property type="protein sequence ID" value="CAB9526866.1"/>
    <property type="molecule type" value="Genomic_DNA"/>
</dbReference>
<evidence type="ECO:0000256" key="2">
    <source>
        <dbReference type="SAM" id="SignalP"/>
    </source>
</evidence>
<evidence type="ECO:0000313" key="4">
    <source>
        <dbReference type="Proteomes" id="UP001153069"/>
    </source>
</evidence>
<keyword evidence="4" id="KW-1185">Reference proteome</keyword>
<protein>
    <submittedName>
        <fullName evidence="3">Uncharacterized protein</fullName>
    </submittedName>
</protein>
<dbReference type="Proteomes" id="UP001153069">
    <property type="component" value="Unassembled WGS sequence"/>
</dbReference>
<feature type="chain" id="PRO_5040232199" evidence="2">
    <location>
        <begin position="45"/>
        <end position="208"/>
    </location>
</feature>
<proteinExistence type="predicted"/>
<comment type="caution">
    <text evidence="3">The sequence shown here is derived from an EMBL/GenBank/DDBJ whole genome shotgun (WGS) entry which is preliminary data.</text>
</comment>
<reference evidence="3" key="1">
    <citation type="submission" date="2020-06" db="EMBL/GenBank/DDBJ databases">
        <authorList>
            <consortium name="Plant Systems Biology data submission"/>
        </authorList>
    </citation>
    <scope>NUCLEOTIDE SEQUENCE</scope>
    <source>
        <strain evidence="3">D6</strain>
    </source>
</reference>
<name>A0A9N8ETA6_9STRA</name>
<keyword evidence="2" id="KW-0732">Signal</keyword>
<feature type="region of interest" description="Disordered" evidence="1">
    <location>
        <begin position="1"/>
        <end position="23"/>
    </location>
</feature>
<evidence type="ECO:0000256" key="1">
    <source>
        <dbReference type="SAM" id="MobiDB-lite"/>
    </source>
</evidence>
<dbReference type="AlphaFoldDB" id="A0A9N8ETA6"/>
<evidence type="ECO:0000313" key="3">
    <source>
        <dbReference type="EMBL" id="CAB9526866.1"/>
    </source>
</evidence>
<gene>
    <name evidence="3" type="ORF">SEMRO_1902_G304420.1</name>
</gene>
<sequence>MTTLLSPLPVQGHPSRRRSPSNEKNGHFRLLALLMLLMLQGSAGFVVPRVSSCRVGSRAVLAPTTPSPIARQVPVVESRGSLLAARGSKQEQSDTTDVRGVYNDDAFGLVFLWSSFAGKDGEFAGTFLVLSAIAATATTVGLFNQESDPRIPGAVAVVALLLRPFVAILVTQSASGLELPPTIDVAVTVASVVWGFVNWQKQQETESS</sequence>